<dbReference type="GO" id="GO:0009117">
    <property type="term" value="P:nucleotide metabolic process"/>
    <property type="evidence" value="ECO:0007669"/>
    <property type="project" value="UniProtKB-KW"/>
</dbReference>
<dbReference type="PIRSF" id="PIRSF006305">
    <property type="entry name" value="Maf"/>
    <property type="match status" value="1"/>
</dbReference>
<comment type="subcellular location">
    <subcellularLocation>
        <location evidence="4">Cytoplasm</location>
    </subcellularLocation>
</comment>
<dbReference type="CDD" id="cd00555">
    <property type="entry name" value="Maf"/>
    <property type="match status" value="1"/>
</dbReference>
<organism evidence="5 6">
    <name type="scientific">Paralcaligenes ureilyticus</name>
    <dbReference type="NCBI Taxonomy" id="627131"/>
    <lineage>
        <taxon>Bacteria</taxon>
        <taxon>Pseudomonadati</taxon>
        <taxon>Pseudomonadota</taxon>
        <taxon>Betaproteobacteria</taxon>
        <taxon>Burkholderiales</taxon>
        <taxon>Alcaligenaceae</taxon>
        <taxon>Paralcaligenes</taxon>
    </lineage>
</organism>
<dbReference type="OrthoDB" id="9807767at2"/>
<comment type="catalytic activity">
    <reaction evidence="4">
        <text>dTTP + H2O = dTMP + diphosphate + H(+)</text>
        <dbReference type="Rhea" id="RHEA:28534"/>
        <dbReference type="ChEBI" id="CHEBI:15377"/>
        <dbReference type="ChEBI" id="CHEBI:15378"/>
        <dbReference type="ChEBI" id="CHEBI:33019"/>
        <dbReference type="ChEBI" id="CHEBI:37568"/>
        <dbReference type="ChEBI" id="CHEBI:63528"/>
        <dbReference type="EC" id="3.6.1.9"/>
    </reaction>
</comment>
<dbReference type="PANTHER" id="PTHR43213">
    <property type="entry name" value="BIFUNCTIONAL DTTP/UTP PYROPHOSPHATASE/METHYLTRANSFERASE PROTEIN-RELATED"/>
    <property type="match status" value="1"/>
</dbReference>
<dbReference type="RefSeq" id="WP_132584911.1">
    <property type="nucleotide sequence ID" value="NZ_SMAJ01000017.1"/>
</dbReference>
<feature type="site" description="Important for substrate specificity" evidence="4">
    <location>
        <position position="163"/>
    </location>
</feature>
<keyword evidence="3 4" id="KW-0546">Nucleotide metabolism</keyword>
<keyword evidence="2 4" id="KW-0378">Hydrolase</keyword>
<dbReference type="EMBL" id="SMAJ01000017">
    <property type="protein sequence ID" value="TCT02813.1"/>
    <property type="molecule type" value="Genomic_DNA"/>
</dbReference>
<feature type="active site" description="Proton acceptor" evidence="4">
    <location>
        <position position="80"/>
    </location>
</feature>
<evidence type="ECO:0000313" key="6">
    <source>
        <dbReference type="Proteomes" id="UP000295525"/>
    </source>
</evidence>
<dbReference type="EC" id="3.6.1.9" evidence="4"/>
<dbReference type="AlphaFoldDB" id="A0A4R3LQN2"/>
<reference evidence="5 6" key="1">
    <citation type="submission" date="2019-03" db="EMBL/GenBank/DDBJ databases">
        <title>Genomic Encyclopedia of Type Strains, Phase IV (KMG-IV): sequencing the most valuable type-strain genomes for metagenomic binning, comparative biology and taxonomic classification.</title>
        <authorList>
            <person name="Goeker M."/>
        </authorList>
    </citation>
    <scope>NUCLEOTIDE SEQUENCE [LARGE SCALE GENOMIC DNA]</scope>
    <source>
        <strain evidence="5 6">DSM 24591</strain>
    </source>
</reference>
<keyword evidence="6" id="KW-1185">Reference proteome</keyword>
<evidence type="ECO:0000313" key="5">
    <source>
        <dbReference type="EMBL" id="TCT02813.1"/>
    </source>
</evidence>
<dbReference type="InterPro" id="IPR029001">
    <property type="entry name" value="ITPase-like_fam"/>
</dbReference>
<comment type="similarity">
    <text evidence="4">Belongs to the Maf family. YhdE subfamily.</text>
</comment>
<dbReference type="GO" id="GO:0036221">
    <property type="term" value="F:UTP diphosphatase activity"/>
    <property type="evidence" value="ECO:0007669"/>
    <property type="project" value="RHEA"/>
</dbReference>
<keyword evidence="4" id="KW-0963">Cytoplasm</keyword>
<gene>
    <name evidence="5" type="ORF">EDC26_11789</name>
</gene>
<feature type="site" description="Important for substrate specificity" evidence="4">
    <location>
        <position position="81"/>
    </location>
</feature>
<evidence type="ECO:0000256" key="4">
    <source>
        <dbReference type="HAMAP-Rule" id="MF_00528"/>
    </source>
</evidence>
<dbReference type="Pfam" id="PF02545">
    <property type="entry name" value="Maf"/>
    <property type="match status" value="1"/>
</dbReference>
<dbReference type="PANTHER" id="PTHR43213:SF5">
    <property type="entry name" value="BIFUNCTIONAL DTTP_UTP PYROPHOSPHATASE_METHYLTRANSFERASE PROTEIN-RELATED"/>
    <property type="match status" value="1"/>
</dbReference>
<protein>
    <recommendedName>
        <fullName evidence="4">dTTP/UTP pyrophosphatase</fullName>
        <shortName evidence="4">dTTPase/UTPase</shortName>
        <ecNumber evidence="4">3.6.1.9</ecNumber>
    </recommendedName>
    <alternativeName>
        <fullName evidence="4">Nucleoside triphosphate pyrophosphatase</fullName>
    </alternativeName>
    <alternativeName>
        <fullName evidence="4">Nucleotide pyrophosphatase</fullName>
        <shortName evidence="4">Nucleotide PPase</shortName>
    </alternativeName>
</protein>
<name>A0A4R3LQN2_9BURK</name>
<dbReference type="Proteomes" id="UP000295525">
    <property type="component" value="Unassembled WGS sequence"/>
</dbReference>
<feature type="site" description="Important for substrate specificity" evidence="4">
    <location>
        <position position="14"/>
    </location>
</feature>
<dbReference type="GO" id="GO:0036218">
    <property type="term" value="F:dTTP diphosphatase activity"/>
    <property type="evidence" value="ECO:0007669"/>
    <property type="project" value="RHEA"/>
</dbReference>
<evidence type="ECO:0000256" key="1">
    <source>
        <dbReference type="ARBA" id="ARBA00001968"/>
    </source>
</evidence>
<evidence type="ECO:0000256" key="3">
    <source>
        <dbReference type="ARBA" id="ARBA00023080"/>
    </source>
</evidence>
<dbReference type="HAMAP" id="MF_00528">
    <property type="entry name" value="Maf"/>
    <property type="match status" value="1"/>
</dbReference>
<comment type="function">
    <text evidence="4">Nucleoside triphosphate pyrophosphatase that hydrolyzes dTTP and UTP. May have a dual role in cell division arrest and in preventing the incorporation of modified nucleotides into cellular nucleic acids.</text>
</comment>
<comment type="caution">
    <text evidence="5">The sequence shown here is derived from an EMBL/GenBank/DDBJ whole genome shotgun (WGS) entry which is preliminary data.</text>
</comment>
<dbReference type="SUPFAM" id="SSF52972">
    <property type="entry name" value="ITPase-like"/>
    <property type="match status" value="1"/>
</dbReference>
<dbReference type="InterPro" id="IPR003697">
    <property type="entry name" value="Maf-like"/>
</dbReference>
<dbReference type="GO" id="GO:0005737">
    <property type="term" value="C:cytoplasm"/>
    <property type="evidence" value="ECO:0007669"/>
    <property type="project" value="UniProtKB-SubCell"/>
</dbReference>
<dbReference type="Gene3D" id="3.90.950.10">
    <property type="match status" value="1"/>
</dbReference>
<comment type="caution">
    <text evidence="4">Lacks conserved residue(s) required for the propagation of feature annotation.</text>
</comment>
<evidence type="ECO:0000256" key="2">
    <source>
        <dbReference type="ARBA" id="ARBA00022801"/>
    </source>
</evidence>
<proteinExistence type="inferred from homology"/>
<dbReference type="NCBIfam" id="TIGR00172">
    <property type="entry name" value="maf"/>
    <property type="match status" value="1"/>
</dbReference>
<sequence>MNFPMIYLASASPRRHELLLQIGVPHQVLHVPPPPGADEPILAGEAPALYVRRTARDKALRALEWIRAQSLPPQPVLTADTCVILGQTILGKPTDLNEAKKMLKHLSGSTHEVHTAVVVAHHNHIHEDVSITRVRIKPLSEEEIQAYCDTGEPLGKAGSYGIQGAAAVFIEHISGSYSGVMGLPVFETHRLLGLARQK</sequence>
<comment type="catalytic activity">
    <reaction evidence="4">
        <text>UTP + H2O = UMP + diphosphate + H(+)</text>
        <dbReference type="Rhea" id="RHEA:29395"/>
        <dbReference type="ChEBI" id="CHEBI:15377"/>
        <dbReference type="ChEBI" id="CHEBI:15378"/>
        <dbReference type="ChEBI" id="CHEBI:33019"/>
        <dbReference type="ChEBI" id="CHEBI:46398"/>
        <dbReference type="ChEBI" id="CHEBI:57865"/>
        <dbReference type="EC" id="3.6.1.9"/>
    </reaction>
</comment>
<comment type="cofactor">
    <cofactor evidence="1 4">
        <name>a divalent metal cation</name>
        <dbReference type="ChEBI" id="CHEBI:60240"/>
    </cofactor>
</comment>
<accession>A0A4R3LQN2</accession>